<organism evidence="2 3">
    <name type="scientific">Acetobacter orientalis</name>
    <dbReference type="NCBI Taxonomy" id="146474"/>
    <lineage>
        <taxon>Bacteria</taxon>
        <taxon>Pseudomonadati</taxon>
        <taxon>Pseudomonadota</taxon>
        <taxon>Alphaproteobacteria</taxon>
        <taxon>Acetobacterales</taxon>
        <taxon>Acetobacteraceae</taxon>
        <taxon>Acetobacter</taxon>
    </lineage>
</organism>
<dbReference type="Proteomes" id="UP000270034">
    <property type="component" value="Chromosome"/>
</dbReference>
<feature type="region of interest" description="Disordered" evidence="1">
    <location>
        <begin position="1"/>
        <end position="43"/>
    </location>
</feature>
<name>A0A2Z5ZJC6_9PROT</name>
<dbReference type="AlphaFoldDB" id="A0A2Z5ZJC6"/>
<protein>
    <submittedName>
        <fullName evidence="2">Putative cysteine synthase</fullName>
    </submittedName>
</protein>
<proteinExistence type="predicted"/>
<accession>A0A2Z5ZJC6</accession>
<feature type="compositionally biased region" description="Low complexity" evidence="1">
    <location>
        <begin position="32"/>
        <end position="43"/>
    </location>
</feature>
<evidence type="ECO:0000256" key="1">
    <source>
        <dbReference type="SAM" id="MobiDB-lite"/>
    </source>
</evidence>
<evidence type="ECO:0000313" key="3">
    <source>
        <dbReference type="Proteomes" id="UP000270034"/>
    </source>
</evidence>
<dbReference type="KEGG" id="aot:AcetOri_orf03121"/>
<feature type="compositionally biased region" description="Gly residues" evidence="1">
    <location>
        <begin position="16"/>
        <end position="31"/>
    </location>
</feature>
<sequence>MRWSRTKATASRHVLGMGGTSGSVAAGGGGITSATGSTAGCGG</sequence>
<evidence type="ECO:0000313" key="2">
    <source>
        <dbReference type="EMBL" id="BBC80439.1"/>
    </source>
</evidence>
<dbReference type="EMBL" id="AP018515">
    <property type="protein sequence ID" value="BBC80439.1"/>
    <property type="molecule type" value="Genomic_DNA"/>
</dbReference>
<reference evidence="2 3" key="1">
    <citation type="submission" date="2018-02" db="EMBL/GenBank/DDBJ databases">
        <title>Acetobacter orientalis genome.</title>
        <authorList>
            <person name="Nakashima N."/>
            <person name="Tamura T."/>
        </authorList>
    </citation>
    <scope>NUCLEOTIDE SEQUENCE [LARGE SCALE GENOMIC DNA]</scope>
    <source>
        <strain evidence="2 3">FAN1</strain>
    </source>
</reference>
<gene>
    <name evidence="2" type="ORF">AcetOrient_orf03121</name>
</gene>